<dbReference type="Gene3D" id="1.20.890.10">
    <property type="entry name" value="cAMP-dependent protein kinase regulatory subunit, dimerization-anchoring domain"/>
    <property type="match status" value="1"/>
</dbReference>
<dbReference type="Proteomes" id="UP000271087">
    <property type="component" value="Unassembled WGS sequence"/>
</dbReference>
<dbReference type="SMART" id="SM00015">
    <property type="entry name" value="IQ"/>
    <property type="match status" value="3"/>
</dbReference>
<dbReference type="InterPro" id="IPR003117">
    <property type="entry name" value="cAMP_dep_PK_reg_su_I/II_a/b"/>
</dbReference>
<dbReference type="PROSITE" id="PS50096">
    <property type="entry name" value="IQ"/>
    <property type="match status" value="3"/>
</dbReference>
<protein>
    <submittedName>
        <fullName evidence="4">RIIa domain-containing protein</fullName>
    </submittedName>
</protein>
<gene>
    <name evidence="2" type="ORF">NOO_LOCUS4829</name>
</gene>
<organism evidence="4">
    <name type="scientific">Onchocerca ochengi</name>
    <name type="common">Filarial nematode worm</name>
    <dbReference type="NCBI Taxonomy" id="42157"/>
    <lineage>
        <taxon>Eukaryota</taxon>
        <taxon>Metazoa</taxon>
        <taxon>Ecdysozoa</taxon>
        <taxon>Nematoda</taxon>
        <taxon>Chromadorea</taxon>
        <taxon>Rhabditida</taxon>
        <taxon>Spirurina</taxon>
        <taxon>Spiruromorpha</taxon>
        <taxon>Filarioidea</taxon>
        <taxon>Onchocercidae</taxon>
        <taxon>Onchocerca</taxon>
    </lineage>
</organism>
<accession>A0A182E9W5</accession>
<dbReference type="SUPFAM" id="SSF52540">
    <property type="entry name" value="P-loop containing nucleoside triphosphate hydrolases"/>
    <property type="match status" value="1"/>
</dbReference>
<dbReference type="EMBL" id="UYRW01001161">
    <property type="protein sequence ID" value="VDK74765.1"/>
    <property type="molecule type" value="Genomic_DNA"/>
</dbReference>
<dbReference type="CDD" id="cd12100">
    <property type="entry name" value="DD_CABYR_SP17"/>
    <property type="match status" value="1"/>
</dbReference>
<evidence type="ECO:0000313" key="2">
    <source>
        <dbReference type="EMBL" id="VDK74765.1"/>
    </source>
</evidence>
<name>A0A182E9W5_ONCOC</name>
<dbReference type="PANTHER" id="PTHR10699:SF11">
    <property type="entry name" value="IGLOO, ISOFORM A"/>
    <property type="match status" value="1"/>
</dbReference>
<dbReference type="SUPFAM" id="SSF47391">
    <property type="entry name" value="Dimerization-anchoring domain of cAMP-dependent PK regulatory subunit"/>
    <property type="match status" value="1"/>
</dbReference>
<keyword evidence="3" id="KW-1185">Reference proteome</keyword>
<reference evidence="2 3" key="2">
    <citation type="submission" date="2018-08" db="EMBL/GenBank/DDBJ databases">
        <authorList>
            <person name="Laetsch R D."/>
            <person name="Stevens L."/>
            <person name="Kumar S."/>
            <person name="Blaxter L. M."/>
        </authorList>
    </citation>
    <scope>NUCLEOTIDE SEQUENCE [LARGE SCALE GENOMIC DNA]</scope>
</reference>
<dbReference type="InterPro" id="IPR047579">
    <property type="entry name" value="DD_CABYR_SP17"/>
</dbReference>
<dbReference type="GO" id="GO:0005516">
    <property type="term" value="F:calmodulin binding"/>
    <property type="evidence" value="ECO:0007669"/>
    <property type="project" value="TreeGrafter"/>
</dbReference>
<evidence type="ECO:0000313" key="3">
    <source>
        <dbReference type="Proteomes" id="UP000271087"/>
    </source>
</evidence>
<reference evidence="4" key="1">
    <citation type="submission" date="2016-06" db="UniProtKB">
        <authorList>
            <consortium name="WormBaseParasite"/>
        </authorList>
    </citation>
    <scope>IDENTIFICATION</scope>
</reference>
<dbReference type="WBParaSite" id="nOo.2.0.1.t04829-RA">
    <property type="protein sequence ID" value="nOo.2.0.1.t04829-RA"/>
    <property type="gene ID" value="nOo.2.0.1.g04829"/>
</dbReference>
<dbReference type="InterPro" id="IPR027417">
    <property type="entry name" value="P-loop_NTPase"/>
</dbReference>
<dbReference type="Pfam" id="PF02197">
    <property type="entry name" value="RIIa"/>
    <property type="match status" value="1"/>
</dbReference>
<evidence type="ECO:0000259" key="1">
    <source>
        <dbReference type="SMART" id="SM00394"/>
    </source>
</evidence>
<dbReference type="OrthoDB" id="252964at2759"/>
<proteinExistence type="predicted"/>
<dbReference type="InterPro" id="IPR000048">
    <property type="entry name" value="IQ_motif_EF-hand-BS"/>
</dbReference>
<feature type="domain" description="RIIa" evidence="1">
    <location>
        <begin position="13"/>
        <end position="50"/>
    </location>
</feature>
<dbReference type="PANTHER" id="PTHR10699">
    <property type="entry name" value="NEUROMODULIN"/>
    <property type="match status" value="1"/>
</dbReference>
<dbReference type="CDD" id="cd23767">
    <property type="entry name" value="IQCD"/>
    <property type="match status" value="2"/>
</dbReference>
<dbReference type="AlphaFoldDB" id="A0A182E9W5"/>
<sequence>MAESSNENYKVPAGLRPLLEALVRETLRIQPSDLISFSMLFFSILQKHRKENNAEDVLKDPALYEFFKNDLWKQYHEKGNDMTERSSRPLDKAATKIQAAFRGHIVRANPEKYGLSKKETDIVCPSMKCINSQNAGKDLKCHSINATGSAAGRDAVEDRAATRIQAEIRGFLARRHLQQIKKEGNEAAKKIQAHIRGYLTRKHLDEVGIPHKHSTVAQLHNGLQEHV</sequence>
<dbReference type="STRING" id="42157.A0A182E9W5"/>
<dbReference type="SMART" id="SM00394">
    <property type="entry name" value="RIIa"/>
    <property type="match status" value="1"/>
</dbReference>
<dbReference type="Pfam" id="PF00612">
    <property type="entry name" value="IQ"/>
    <property type="match status" value="3"/>
</dbReference>
<dbReference type="Gene3D" id="1.20.5.190">
    <property type="match status" value="2"/>
</dbReference>
<dbReference type="FunFam" id="1.20.5.190:FF:000055">
    <property type="entry name" value="Putative microtubule-associated protein futsch"/>
    <property type="match status" value="1"/>
</dbReference>
<evidence type="ECO:0000313" key="4">
    <source>
        <dbReference type="WBParaSite" id="nOo.2.0.1.t04829-RA"/>
    </source>
</evidence>